<keyword evidence="4" id="KW-0732">Signal</keyword>
<dbReference type="PANTHER" id="PTHR12147:SF56">
    <property type="entry name" value="AMINOPEPTIDASE YDR415C-RELATED"/>
    <property type="match status" value="1"/>
</dbReference>
<keyword evidence="9" id="KW-1185">Reference proteome</keyword>
<dbReference type="OrthoDB" id="1521787at2"/>
<sequence length="546" mass="60301">MKFKLHLLAWLGAASVLTGCSEKTSNENDALINGQEFSKHIAVLASDSLEGRKPFSAGEEKTINYLKTEFEKLGLQPGNGDSYFQKVPMVDIMSKPEGKLVFKGTGPAVELNYLDDFVAASRRVKEQVELENSEMIFVGYGIVAPEYGWNDYDGLDVKGKTVVVVVNDPGFWDPKLFKGKTMTYYGRWTYKFEEAARQGAAGVILIHDTKPASYGWAVVRSGWSKSKLYLQAEDDNMSRAAVEGWITMESAKKLFQLAGVSDTLLQAAGKKGFKPVPLKVKASISLKNAIKRSESNNVLAVLPGTTRKDEYIIYSGHWDHFGKGEPIDGDSIYNGAADNASGTAALLELAHAFTKLKTKPARSILFLAVTAEEQGLLGSDYYASHPVYPINKTVADINMDVLQPFGRMKDLILVGKGQSELDEYADEAAAKQGRVTRGEPDPSGGWYFRSDHFNFAKVGIPSMYIENGSVSVEHGEEWGEAQKKEYNDKRYHAPTDEYSADWDLSGIVEDMQILFNVGVKLSNESTFPGWKEGSEFKAIRDKSMGK</sequence>
<proteinExistence type="predicted"/>
<dbReference type="CDD" id="cd05660">
    <property type="entry name" value="M28_like_PA"/>
    <property type="match status" value="1"/>
</dbReference>
<keyword evidence="5" id="KW-0378">Hydrolase</keyword>
<dbReference type="FunFam" id="3.40.630.10:FF:000088">
    <property type="entry name" value="Peptidase M20"/>
    <property type="match status" value="1"/>
</dbReference>
<dbReference type="InterPro" id="IPR007484">
    <property type="entry name" value="Peptidase_M28"/>
</dbReference>
<dbReference type="Proteomes" id="UP000256373">
    <property type="component" value="Unassembled WGS sequence"/>
</dbReference>
<evidence type="ECO:0000259" key="7">
    <source>
        <dbReference type="Pfam" id="PF04389"/>
    </source>
</evidence>
<accession>A0A3D8YCJ3</accession>
<evidence type="ECO:0000256" key="5">
    <source>
        <dbReference type="ARBA" id="ARBA00022801"/>
    </source>
</evidence>
<dbReference type="AlphaFoldDB" id="A0A3D8YCJ3"/>
<dbReference type="GO" id="GO:0006508">
    <property type="term" value="P:proteolysis"/>
    <property type="evidence" value="ECO:0007669"/>
    <property type="project" value="UniProtKB-KW"/>
</dbReference>
<dbReference type="PROSITE" id="PS51257">
    <property type="entry name" value="PROKAR_LIPOPROTEIN"/>
    <property type="match status" value="1"/>
</dbReference>
<dbReference type="RefSeq" id="WP_115830782.1">
    <property type="nucleotide sequence ID" value="NZ_QNUL01000006.1"/>
</dbReference>
<name>A0A3D8YCJ3_9BACT</name>
<dbReference type="GO" id="GO:0008235">
    <property type="term" value="F:metalloexopeptidase activity"/>
    <property type="evidence" value="ECO:0007669"/>
    <property type="project" value="InterPro"/>
</dbReference>
<evidence type="ECO:0000256" key="3">
    <source>
        <dbReference type="ARBA" id="ARBA00022723"/>
    </source>
</evidence>
<evidence type="ECO:0000256" key="1">
    <source>
        <dbReference type="ARBA" id="ARBA00022438"/>
    </source>
</evidence>
<keyword evidence="2" id="KW-0645">Protease</keyword>
<dbReference type="InterPro" id="IPR046450">
    <property type="entry name" value="PA_dom_sf"/>
</dbReference>
<reference evidence="8 9" key="1">
    <citation type="submission" date="2018-07" db="EMBL/GenBank/DDBJ databases">
        <title>Dyadobacter roseus sp. nov., isolated from rose rhizosphere soil.</title>
        <authorList>
            <person name="Chen L."/>
        </authorList>
    </citation>
    <scope>NUCLEOTIDE SEQUENCE [LARGE SCALE GENOMIC DNA]</scope>
    <source>
        <strain evidence="8 9">RS19</strain>
    </source>
</reference>
<dbReference type="CDD" id="cd04821">
    <property type="entry name" value="PA_M28_1_2"/>
    <property type="match status" value="1"/>
</dbReference>
<dbReference type="EMBL" id="QNUL01000006">
    <property type="protein sequence ID" value="REA62121.1"/>
    <property type="molecule type" value="Genomic_DNA"/>
</dbReference>
<evidence type="ECO:0000256" key="6">
    <source>
        <dbReference type="ARBA" id="ARBA00022833"/>
    </source>
</evidence>
<dbReference type="Pfam" id="PF04389">
    <property type="entry name" value="Peptidase_M28"/>
    <property type="match status" value="1"/>
</dbReference>
<dbReference type="PANTHER" id="PTHR12147">
    <property type="entry name" value="METALLOPEPTIDASE M28 FAMILY MEMBER"/>
    <property type="match status" value="1"/>
</dbReference>
<evidence type="ECO:0000313" key="8">
    <source>
        <dbReference type="EMBL" id="REA62121.1"/>
    </source>
</evidence>
<organism evidence="8 9">
    <name type="scientific">Dyadobacter luteus</name>
    <dbReference type="NCBI Taxonomy" id="2259619"/>
    <lineage>
        <taxon>Bacteria</taxon>
        <taxon>Pseudomonadati</taxon>
        <taxon>Bacteroidota</taxon>
        <taxon>Cytophagia</taxon>
        <taxon>Cytophagales</taxon>
        <taxon>Spirosomataceae</taxon>
        <taxon>Dyadobacter</taxon>
    </lineage>
</organism>
<dbReference type="InterPro" id="IPR045175">
    <property type="entry name" value="M28_fam"/>
</dbReference>
<evidence type="ECO:0000313" key="9">
    <source>
        <dbReference type="Proteomes" id="UP000256373"/>
    </source>
</evidence>
<evidence type="ECO:0000256" key="2">
    <source>
        <dbReference type="ARBA" id="ARBA00022670"/>
    </source>
</evidence>
<evidence type="ECO:0000256" key="4">
    <source>
        <dbReference type="ARBA" id="ARBA00022729"/>
    </source>
</evidence>
<dbReference type="Gene3D" id="3.40.630.10">
    <property type="entry name" value="Zn peptidases"/>
    <property type="match status" value="2"/>
</dbReference>
<protein>
    <submittedName>
        <fullName evidence="8">Peptidase M28</fullName>
    </submittedName>
</protein>
<comment type="caution">
    <text evidence="8">The sequence shown here is derived from an EMBL/GenBank/DDBJ whole genome shotgun (WGS) entry which is preliminary data.</text>
</comment>
<keyword evidence="1" id="KW-0031">Aminopeptidase</keyword>
<feature type="domain" description="Peptidase M28" evidence="7">
    <location>
        <begin position="297"/>
        <end position="511"/>
    </location>
</feature>
<keyword evidence="3" id="KW-0479">Metal-binding</keyword>
<keyword evidence="6" id="KW-0862">Zinc</keyword>
<gene>
    <name evidence="8" type="ORF">DSL64_10745</name>
</gene>
<dbReference type="SUPFAM" id="SSF53187">
    <property type="entry name" value="Zn-dependent exopeptidases"/>
    <property type="match status" value="1"/>
</dbReference>
<dbReference type="SUPFAM" id="SSF52025">
    <property type="entry name" value="PA domain"/>
    <property type="match status" value="1"/>
</dbReference>
<dbReference type="GO" id="GO:0046872">
    <property type="term" value="F:metal ion binding"/>
    <property type="evidence" value="ECO:0007669"/>
    <property type="project" value="UniProtKB-KW"/>
</dbReference>
<dbReference type="GO" id="GO:0004177">
    <property type="term" value="F:aminopeptidase activity"/>
    <property type="evidence" value="ECO:0007669"/>
    <property type="project" value="UniProtKB-KW"/>
</dbReference>